<keyword evidence="1" id="KW-0853">WD repeat</keyword>
<name>A0AB34II76_PRYPA</name>
<keyword evidence="2" id="KW-0677">Repeat</keyword>
<evidence type="ECO:0000313" key="4">
    <source>
        <dbReference type="EMBL" id="KAL1499508.1"/>
    </source>
</evidence>
<reference evidence="4 5" key="1">
    <citation type="journal article" date="2024" name="Science">
        <title>Giant polyketide synthase enzymes in the biosynthesis of giant marine polyether toxins.</title>
        <authorList>
            <person name="Fallon T.R."/>
            <person name="Shende V.V."/>
            <person name="Wierzbicki I.H."/>
            <person name="Pendleton A.L."/>
            <person name="Watervoot N.F."/>
            <person name="Auber R.P."/>
            <person name="Gonzalez D.J."/>
            <person name="Wisecaver J.H."/>
            <person name="Moore B.S."/>
        </authorList>
    </citation>
    <scope>NUCLEOTIDE SEQUENCE [LARGE SCALE GENOMIC DNA]</scope>
    <source>
        <strain evidence="4 5">12B1</strain>
    </source>
</reference>
<sequence length="427" mass="45293">MRLFLKVLLHDPPSLQQLSATPEQTVSELLAAVQCDEAAAHLALVREGVELPRSSSLAACGIADAATLHVICTRRTLRLRHASAAPPPARLAARREEMGASPPSGWRGPRPLEEVVPSSTPRALLRPAAPPAPAAAAAASDSDSEEGEEAEEAERQAHARRWPRAPAAAPALLAPRQPWDDEPPDDCLELEWVSGVAPRAGVGVCGGEAVYATGALVVVHSIGARTQRHFHAHRTPVAALALHPAGRVVASAAAVPGEEGEAGEWEVVLWDAPTASVITSLPAPRVRQLAFSPEGDQLACLSRADAALQSLTTWAWQEGRRLSIADLSGGPYSSLLWQRAPTCEQGRIVVLGRRALLLLDAPLLERHESSVCGRVGPPAGRLRALVALRNGMLVSGCRSGELQLWTGPTLLRRTQARVIMEMRAEAG</sequence>
<dbReference type="PANTHER" id="PTHR13720">
    <property type="entry name" value="WD-40 REPEAT PROTEIN"/>
    <property type="match status" value="1"/>
</dbReference>
<dbReference type="InterPro" id="IPR015943">
    <property type="entry name" value="WD40/YVTN_repeat-like_dom_sf"/>
</dbReference>
<comment type="caution">
    <text evidence="4">The sequence shown here is derived from an EMBL/GenBank/DDBJ whole genome shotgun (WGS) entry which is preliminary data.</text>
</comment>
<feature type="region of interest" description="Disordered" evidence="3">
    <location>
        <begin position="83"/>
        <end position="164"/>
    </location>
</feature>
<dbReference type="InterPro" id="IPR011044">
    <property type="entry name" value="Quino_amine_DH_bsu"/>
</dbReference>
<dbReference type="AlphaFoldDB" id="A0AB34II76"/>
<dbReference type="Proteomes" id="UP001515480">
    <property type="component" value="Unassembled WGS sequence"/>
</dbReference>
<dbReference type="SUPFAM" id="SSF50969">
    <property type="entry name" value="YVTN repeat-like/Quinoprotein amine dehydrogenase"/>
    <property type="match status" value="1"/>
</dbReference>
<dbReference type="EMBL" id="JBGBPQ010000025">
    <property type="protein sequence ID" value="KAL1499508.1"/>
    <property type="molecule type" value="Genomic_DNA"/>
</dbReference>
<dbReference type="Gene3D" id="2.130.10.10">
    <property type="entry name" value="YVTN repeat-like/Quinoprotein amine dehydrogenase"/>
    <property type="match status" value="1"/>
</dbReference>
<protein>
    <recommendedName>
        <fullName evidence="6">Ubiquitin-like domain-containing protein</fullName>
    </recommendedName>
</protein>
<dbReference type="InterPro" id="IPR050630">
    <property type="entry name" value="WD_repeat_EMAP"/>
</dbReference>
<gene>
    <name evidence="4" type="ORF">AB1Y20_011711</name>
</gene>
<keyword evidence="5" id="KW-1185">Reference proteome</keyword>
<proteinExistence type="predicted"/>
<feature type="compositionally biased region" description="Acidic residues" evidence="3">
    <location>
        <begin position="142"/>
        <end position="152"/>
    </location>
</feature>
<evidence type="ECO:0000313" key="5">
    <source>
        <dbReference type="Proteomes" id="UP001515480"/>
    </source>
</evidence>
<dbReference type="PANTHER" id="PTHR13720:SF33">
    <property type="entry name" value="HELP DOMAIN-CONTAINING PROTEIN"/>
    <property type="match status" value="1"/>
</dbReference>
<organism evidence="4 5">
    <name type="scientific">Prymnesium parvum</name>
    <name type="common">Toxic golden alga</name>
    <dbReference type="NCBI Taxonomy" id="97485"/>
    <lineage>
        <taxon>Eukaryota</taxon>
        <taxon>Haptista</taxon>
        <taxon>Haptophyta</taxon>
        <taxon>Prymnesiophyceae</taxon>
        <taxon>Prymnesiales</taxon>
        <taxon>Prymnesiaceae</taxon>
        <taxon>Prymnesium</taxon>
    </lineage>
</organism>
<evidence type="ECO:0000256" key="2">
    <source>
        <dbReference type="ARBA" id="ARBA00022737"/>
    </source>
</evidence>
<accession>A0AB34II76</accession>
<evidence type="ECO:0000256" key="1">
    <source>
        <dbReference type="ARBA" id="ARBA00022574"/>
    </source>
</evidence>
<evidence type="ECO:0000256" key="3">
    <source>
        <dbReference type="SAM" id="MobiDB-lite"/>
    </source>
</evidence>
<evidence type="ECO:0008006" key="6">
    <source>
        <dbReference type="Google" id="ProtNLM"/>
    </source>
</evidence>